<dbReference type="InterPro" id="IPR036986">
    <property type="entry name" value="S4_RNA-bd_sf"/>
</dbReference>
<organism evidence="6 7">
    <name type="scientific">Candidatus Berkelbacteria bacterium RIFOXYA2_FULL_43_10</name>
    <dbReference type="NCBI Taxonomy" id="1797472"/>
    <lineage>
        <taxon>Bacteria</taxon>
        <taxon>Candidatus Berkelbacteria</taxon>
    </lineage>
</organism>
<evidence type="ECO:0000313" key="7">
    <source>
        <dbReference type="Proteomes" id="UP000178583"/>
    </source>
</evidence>
<dbReference type="CDD" id="cd02870">
    <property type="entry name" value="PseudoU_synth_RsuA_like"/>
    <property type="match status" value="1"/>
</dbReference>
<dbReference type="SMART" id="SM00363">
    <property type="entry name" value="S4"/>
    <property type="match status" value="1"/>
</dbReference>
<evidence type="ECO:0000256" key="1">
    <source>
        <dbReference type="ARBA" id="ARBA00008348"/>
    </source>
</evidence>
<protein>
    <recommendedName>
        <fullName evidence="4">Pseudouridine synthase</fullName>
        <ecNumber evidence="4">5.4.99.-</ecNumber>
    </recommendedName>
</protein>
<dbReference type="AlphaFoldDB" id="A0A1F5EFG0"/>
<evidence type="ECO:0000313" key="6">
    <source>
        <dbReference type="EMBL" id="OGD65956.1"/>
    </source>
</evidence>
<reference evidence="6 7" key="1">
    <citation type="journal article" date="2016" name="Nat. Commun.">
        <title>Thousands of microbial genomes shed light on interconnected biogeochemical processes in an aquifer system.</title>
        <authorList>
            <person name="Anantharaman K."/>
            <person name="Brown C.T."/>
            <person name="Hug L.A."/>
            <person name="Sharon I."/>
            <person name="Castelle C.J."/>
            <person name="Probst A.J."/>
            <person name="Thomas B.C."/>
            <person name="Singh A."/>
            <person name="Wilkins M.J."/>
            <person name="Karaoz U."/>
            <person name="Brodie E.L."/>
            <person name="Williams K.H."/>
            <person name="Hubbard S.S."/>
            <person name="Banfield J.F."/>
        </authorList>
    </citation>
    <scope>NUCLEOTIDE SEQUENCE [LARGE SCALE GENOMIC DNA]</scope>
</reference>
<dbReference type="Gene3D" id="3.30.70.580">
    <property type="entry name" value="Pseudouridine synthase I, catalytic domain, N-terminal subdomain"/>
    <property type="match status" value="1"/>
</dbReference>
<dbReference type="SUPFAM" id="SSF55120">
    <property type="entry name" value="Pseudouridine synthase"/>
    <property type="match status" value="1"/>
</dbReference>
<dbReference type="EC" id="5.4.99.-" evidence="4"/>
<dbReference type="SUPFAM" id="SSF55174">
    <property type="entry name" value="Alpha-L RNA-binding motif"/>
    <property type="match status" value="1"/>
</dbReference>
<comment type="similarity">
    <text evidence="1 4">Belongs to the pseudouridine synthase RsuA family.</text>
</comment>
<proteinExistence type="inferred from homology"/>
<dbReference type="InterPro" id="IPR000748">
    <property type="entry name" value="PsdUridine_synth_RsuA/RluB/E/F"/>
</dbReference>
<accession>A0A1F5EFG0</accession>
<dbReference type="InterPro" id="IPR042092">
    <property type="entry name" value="PsdUridine_s_RsuA/RluB/E/F_cat"/>
</dbReference>
<dbReference type="PROSITE" id="PS50889">
    <property type="entry name" value="S4"/>
    <property type="match status" value="1"/>
</dbReference>
<evidence type="ECO:0000259" key="5">
    <source>
        <dbReference type="SMART" id="SM00363"/>
    </source>
</evidence>
<dbReference type="InterPro" id="IPR020103">
    <property type="entry name" value="PsdUridine_synth_cat_dom_sf"/>
</dbReference>
<feature type="domain" description="RNA-binding S4" evidence="5">
    <location>
        <begin position="1"/>
        <end position="61"/>
    </location>
</feature>
<dbReference type="PANTHER" id="PTHR47683">
    <property type="entry name" value="PSEUDOURIDINE SYNTHASE FAMILY PROTEIN-RELATED"/>
    <property type="match status" value="1"/>
</dbReference>
<dbReference type="PROSITE" id="PS01149">
    <property type="entry name" value="PSI_RSU"/>
    <property type="match status" value="1"/>
</dbReference>
<evidence type="ECO:0000256" key="3">
    <source>
        <dbReference type="PROSITE-ProRule" id="PRU00182"/>
    </source>
</evidence>
<dbReference type="InterPro" id="IPR020094">
    <property type="entry name" value="TruA/RsuA/RluB/E/F_N"/>
</dbReference>
<dbReference type="STRING" id="1797472.A2215_04125"/>
<dbReference type="GO" id="GO:0120159">
    <property type="term" value="F:rRNA pseudouridine synthase activity"/>
    <property type="evidence" value="ECO:0007669"/>
    <property type="project" value="UniProtKB-ARBA"/>
</dbReference>
<evidence type="ECO:0000256" key="4">
    <source>
        <dbReference type="RuleBase" id="RU003887"/>
    </source>
</evidence>
<gene>
    <name evidence="6" type="ORF">A2215_04125</name>
</gene>
<dbReference type="InterPro" id="IPR018496">
    <property type="entry name" value="PsdUridine_synth_RsuA/RluB_CS"/>
</dbReference>
<dbReference type="GO" id="GO:0003723">
    <property type="term" value="F:RNA binding"/>
    <property type="evidence" value="ECO:0007669"/>
    <property type="project" value="UniProtKB-KW"/>
</dbReference>
<comment type="caution">
    <text evidence="6">The sequence shown here is derived from an EMBL/GenBank/DDBJ whole genome shotgun (WGS) entry which is preliminary data.</text>
</comment>
<dbReference type="NCBIfam" id="TIGR00093">
    <property type="entry name" value="pseudouridine synthase"/>
    <property type="match status" value="1"/>
</dbReference>
<dbReference type="InterPro" id="IPR006145">
    <property type="entry name" value="PsdUridine_synth_RsuA/RluA"/>
</dbReference>
<dbReference type="GO" id="GO:0000455">
    <property type="term" value="P:enzyme-directed rRNA pseudouridine synthesis"/>
    <property type="evidence" value="ECO:0007669"/>
    <property type="project" value="UniProtKB-ARBA"/>
</dbReference>
<dbReference type="FunFam" id="3.10.290.10:FF:000003">
    <property type="entry name" value="Pseudouridine synthase"/>
    <property type="match status" value="1"/>
</dbReference>
<dbReference type="CDD" id="cd00165">
    <property type="entry name" value="S4"/>
    <property type="match status" value="1"/>
</dbReference>
<keyword evidence="2 4" id="KW-0413">Isomerase</keyword>
<dbReference type="InterPro" id="IPR002942">
    <property type="entry name" value="S4_RNA-bd"/>
</dbReference>
<evidence type="ECO:0000256" key="2">
    <source>
        <dbReference type="ARBA" id="ARBA00023235"/>
    </source>
</evidence>
<dbReference type="Pfam" id="PF00849">
    <property type="entry name" value="PseudoU_synth_2"/>
    <property type="match status" value="1"/>
</dbReference>
<sequence length="235" mass="26576">MRINKYLSDAGVCSRRKADEHILNGKIKINGRVAVLGDTAEESDKVTFKERPVNLSENKIIYALYKPRGIISTASDERGRKNVLDLVPKSPRVYPVGRLDKESEGLMLLTNDGDFAHKLSHPKHGSEKEYQVTFYAKRDISKDLIVSKLIKGMLIDGVIMKAKNVEILKSDGNRHIVNLVLTTGHNRQIRKMCDKIGLVIAKLERIRISNLKINDLKIKPGEYKKISIGEIQYDN</sequence>
<keyword evidence="3" id="KW-0694">RNA-binding</keyword>
<dbReference type="Pfam" id="PF01479">
    <property type="entry name" value="S4"/>
    <property type="match status" value="1"/>
</dbReference>
<dbReference type="Gene3D" id="3.10.290.10">
    <property type="entry name" value="RNA-binding S4 domain"/>
    <property type="match status" value="1"/>
</dbReference>
<dbReference type="PANTHER" id="PTHR47683:SF2">
    <property type="entry name" value="RNA-BINDING S4 DOMAIN-CONTAINING PROTEIN"/>
    <property type="match status" value="1"/>
</dbReference>
<dbReference type="InterPro" id="IPR050343">
    <property type="entry name" value="RsuA_PseudoU_synthase"/>
</dbReference>
<name>A0A1F5EFG0_9BACT</name>
<dbReference type="Proteomes" id="UP000178583">
    <property type="component" value="Unassembled WGS sequence"/>
</dbReference>
<dbReference type="Gene3D" id="3.30.70.1560">
    <property type="entry name" value="Alpha-L RNA-binding motif"/>
    <property type="match status" value="1"/>
</dbReference>
<dbReference type="EMBL" id="MEZY01000002">
    <property type="protein sequence ID" value="OGD65956.1"/>
    <property type="molecule type" value="Genomic_DNA"/>
</dbReference>